<dbReference type="EMBL" id="CAICTM010002135">
    <property type="protein sequence ID" value="CAB9528056.1"/>
    <property type="molecule type" value="Genomic_DNA"/>
</dbReference>
<feature type="transmembrane region" description="Helical" evidence="1">
    <location>
        <begin position="73"/>
        <end position="93"/>
    </location>
</feature>
<organism evidence="2 3">
    <name type="scientific">Seminavis robusta</name>
    <dbReference type="NCBI Taxonomy" id="568900"/>
    <lineage>
        <taxon>Eukaryota</taxon>
        <taxon>Sar</taxon>
        <taxon>Stramenopiles</taxon>
        <taxon>Ochrophyta</taxon>
        <taxon>Bacillariophyta</taxon>
        <taxon>Bacillariophyceae</taxon>
        <taxon>Bacillariophycidae</taxon>
        <taxon>Naviculales</taxon>
        <taxon>Naviculaceae</taxon>
        <taxon>Seminavis</taxon>
    </lineage>
</organism>
<keyword evidence="1" id="KW-1133">Transmembrane helix</keyword>
<evidence type="ECO:0000313" key="2">
    <source>
        <dbReference type="EMBL" id="CAB9528056.1"/>
    </source>
</evidence>
<comment type="caution">
    <text evidence="2">The sequence shown here is derived from an EMBL/GenBank/DDBJ whole genome shotgun (WGS) entry which is preliminary data.</text>
</comment>
<accession>A0A9N8HW60</accession>
<sequence>MAINVAVEIGKRLFIWGVLAMVALPRQHIDRAAWSIGGGLSHSFRKLLAASVALNLCRLLAKLYGHARLLADLLGILQAVSLSFLCFLTPYVLQTWMVSQINIGGRPGSNLLPALYGNGVLSVLGVVLCRLVHPNLWCIKRLGNIISAPPVLSTMAMYNSVTSVGGHHRGRGTIMAQTIVVAEYWYIITQSLCFLGLALDKHSGEDDYSSWDYCLKAFRNIAFVSDWTRVCVHGIFINHWTSSILWLLRILQTRQLPGTLSFLRRSEYGFYKGAQKALAPNLIMDKTKAMAFYHRWRHCLA</sequence>
<proteinExistence type="predicted"/>
<keyword evidence="1" id="KW-0472">Membrane</keyword>
<dbReference type="OrthoDB" id="51566at2759"/>
<keyword evidence="1" id="KW-0812">Transmembrane</keyword>
<feature type="non-terminal residue" evidence="2">
    <location>
        <position position="301"/>
    </location>
</feature>
<dbReference type="Proteomes" id="UP001153069">
    <property type="component" value="Unassembled WGS sequence"/>
</dbReference>
<protein>
    <submittedName>
        <fullName evidence="2">Uncharacterized protein</fullName>
    </submittedName>
</protein>
<evidence type="ECO:0000256" key="1">
    <source>
        <dbReference type="SAM" id="Phobius"/>
    </source>
</evidence>
<evidence type="ECO:0000313" key="3">
    <source>
        <dbReference type="Proteomes" id="UP001153069"/>
    </source>
</evidence>
<name>A0A9N8HW60_9STRA</name>
<keyword evidence="3" id="KW-1185">Reference proteome</keyword>
<dbReference type="AlphaFoldDB" id="A0A9N8HW60"/>
<feature type="transmembrane region" description="Helical" evidence="1">
    <location>
        <begin position="113"/>
        <end position="132"/>
    </location>
</feature>
<reference evidence="2" key="1">
    <citation type="submission" date="2020-06" db="EMBL/GenBank/DDBJ databases">
        <authorList>
            <consortium name="Plant Systems Biology data submission"/>
        </authorList>
    </citation>
    <scope>NUCLEOTIDE SEQUENCE</scope>
    <source>
        <strain evidence="2">D6</strain>
    </source>
</reference>
<gene>
    <name evidence="2" type="ORF">SEMRO_2137_G316070.1</name>
</gene>